<gene>
    <name evidence="2" type="ORF">ANN_04812</name>
</gene>
<comment type="caution">
    <text evidence="2">The sequence shown here is derived from an EMBL/GenBank/DDBJ whole genome shotgun (WGS) entry which is preliminary data.</text>
</comment>
<dbReference type="Proteomes" id="UP001148838">
    <property type="component" value="Unassembled WGS sequence"/>
</dbReference>
<evidence type="ECO:0000256" key="1">
    <source>
        <dbReference type="SAM" id="MobiDB-lite"/>
    </source>
</evidence>
<evidence type="ECO:0000313" key="2">
    <source>
        <dbReference type="EMBL" id="KAJ4443162.1"/>
    </source>
</evidence>
<organism evidence="2 3">
    <name type="scientific">Periplaneta americana</name>
    <name type="common">American cockroach</name>
    <name type="synonym">Blatta americana</name>
    <dbReference type="NCBI Taxonomy" id="6978"/>
    <lineage>
        <taxon>Eukaryota</taxon>
        <taxon>Metazoa</taxon>
        <taxon>Ecdysozoa</taxon>
        <taxon>Arthropoda</taxon>
        <taxon>Hexapoda</taxon>
        <taxon>Insecta</taxon>
        <taxon>Pterygota</taxon>
        <taxon>Neoptera</taxon>
        <taxon>Polyneoptera</taxon>
        <taxon>Dictyoptera</taxon>
        <taxon>Blattodea</taxon>
        <taxon>Blattoidea</taxon>
        <taxon>Blattidae</taxon>
        <taxon>Blattinae</taxon>
        <taxon>Periplaneta</taxon>
    </lineage>
</organism>
<dbReference type="EMBL" id="JAJSOF020000013">
    <property type="protein sequence ID" value="KAJ4443162.1"/>
    <property type="molecule type" value="Genomic_DNA"/>
</dbReference>
<keyword evidence="3" id="KW-1185">Reference proteome</keyword>
<reference evidence="2 3" key="1">
    <citation type="journal article" date="2022" name="Allergy">
        <title>Genome assembly and annotation of Periplaneta americana reveal a comprehensive cockroach allergen profile.</title>
        <authorList>
            <person name="Wang L."/>
            <person name="Xiong Q."/>
            <person name="Saelim N."/>
            <person name="Wang L."/>
            <person name="Nong W."/>
            <person name="Wan A.T."/>
            <person name="Shi M."/>
            <person name="Liu X."/>
            <person name="Cao Q."/>
            <person name="Hui J.H.L."/>
            <person name="Sookrung N."/>
            <person name="Leung T.F."/>
            <person name="Tungtrongchitr A."/>
            <person name="Tsui S.K.W."/>
        </authorList>
    </citation>
    <scope>NUCLEOTIDE SEQUENCE [LARGE SCALE GENOMIC DNA]</scope>
    <source>
        <strain evidence="2">PWHHKU_190912</strain>
    </source>
</reference>
<name>A0ABQ8TBI3_PERAM</name>
<feature type="region of interest" description="Disordered" evidence="1">
    <location>
        <begin position="49"/>
        <end position="69"/>
    </location>
</feature>
<proteinExistence type="predicted"/>
<sequence>MRDSIVRKEENWDILTRVNLEKETKIEKYGNFLKGISVKGRLDIHNKKEEGEKLRTNREQETNQKKRKKEEYAIRKVQDNRQGLELNGLHQLLVYADDVNMLGENTQMIRENTEILLEASKAIGLEQARTIVVAVAVMLQEPLSGSFLIKDAATQKQRPAVFAGRNVGYMKQSAGIGLNLYLLAVLLESATDSQAVLIPARKLFPTSSANAAAELMAACQNLADVTWVRPPQVPSCILNFQLLFRISYHSDFFRAVQPCHD</sequence>
<evidence type="ECO:0000313" key="3">
    <source>
        <dbReference type="Proteomes" id="UP001148838"/>
    </source>
</evidence>
<protein>
    <submittedName>
        <fullName evidence="2">Uncharacterized protein</fullName>
    </submittedName>
</protein>
<accession>A0ABQ8TBI3</accession>